<feature type="domain" description="Thioester reductase (TE)" evidence="3">
    <location>
        <begin position="17"/>
        <end position="256"/>
    </location>
</feature>
<protein>
    <recommendedName>
        <fullName evidence="3">Thioester reductase (TE) domain-containing protein</fullName>
    </recommendedName>
</protein>
<gene>
    <name evidence="4" type="ORF">G7Z17_g4411</name>
</gene>
<dbReference type="InterPro" id="IPR051414">
    <property type="entry name" value="Adenylate-forming_Reductase"/>
</dbReference>
<dbReference type="SUPFAM" id="SSF51735">
    <property type="entry name" value="NAD(P)-binding Rossmann-fold domains"/>
    <property type="match status" value="1"/>
</dbReference>
<keyword evidence="5" id="KW-1185">Reference proteome</keyword>
<dbReference type="EMBL" id="JAANBB010000062">
    <property type="protein sequence ID" value="KAF7552325.1"/>
    <property type="molecule type" value="Genomic_DNA"/>
</dbReference>
<dbReference type="OrthoDB" id="429813at2759"/>
<dbReference type="InterPro" id="IPR036291">
    <property type="entry name" value="NAD(P)-bd_dom_sf"/>
</dbReference>
<dbReference type="PANTHER" id="PTHR43439">
    <property type="entry name" value="PHENYLACETATE-COENZYME A LIGASE"/>
    <property type="match status" value="1"/>
</dbReference>
<reference evidence="4" key="1">
    <citation type="submission" date="2020-03" db="EMBL/GenBank/DDBJ databases">
        <title>Draft Genome Sequence of Cylindrodendrum hubeiense.</title>
        <authorList>
            <person name="Buettner E."/>
            <person name="Kellner H."/>
        </authorList>
    </citation>
    <scope>NUCLEOTIDE SEQUENCE</scope>
    <source>
        <strain evidence="4">IHI 201604</strain>
    </source>
</reference>
<dbReference type="Gene3D" id="3.40.50.720">
    <property type="entry name" value="NAD(P)-binding Rossmann-like Domain"/>
    <property type="match status" value="1"/>
</dbReference>
<sequence>MHTVSDENNADSATVILTGSTGSLGSYLLDSLTSQWHVKKIYCLNRAEDGRTRQKDVSGTRGLDTDWDEHRVEFLHVDLSQPGFGLSQEKYIQLLREATHIIHNQWPVNFNWDLSSFEPHIRGVRHLLDFCLDSPREVEFLFVSTIGTVSHVSSSDPVPERPNHVLSPDLGGYSASKHICELIIEEHVKFSNHKKAAICRVGQIAGPVLKDSGMWGKQEWLPTIIASSKHIGLLPSDLGSMDEINWVPVDLLSEIILELSGVTQPPAYSSDKLSLVANGVKKDSSLGAHVKKTSGKTSPLSVYHAVNPHSVNWSELVPTVANLVGISSGDIVSWSQWVDALRLSEQGADLESNPGVKLLDFFASLDAKENDGAMMPPLATEVSTTRSKTMASLNPVGTEWMALWLKQWRL</sequence>
<dbReference type="Proteomes" id="UP000722485">
    <property type="component" value="Unassembled WGS sequence"/>
</dbReference>
<comment type="caution">
    <text evidence="4">The sequence shown here is derived from an EMBL/GenBank/DDBJ whole genome shotgun (WGS) entry which is preliminary data.</text>
</comment>
<keyword evidence="1" id="KW-0596">Phosphopantetheine</keyword>
<evidence type="ECO:0000256" key="1">
    <source>
        <dbReference type="ARBA" id="ARBA00022450"/>
    </source>
</evidence>
<dbReference type="Pfam" id="PF07993">
    <property type="entry name" value="NAD_binding_4"/>
    <property type="match status" value="1"/>
</dbReference>
<keyword evidence="2" id="KW-0597">Phosphoprotein</keyword>
<dbReference type="PANTHER" id="PTHR43439:SF2">
    <property type="entry name" value="ENZYME, PUTATIVE (JCVI)-RELATED"/>
    <property type="match status" value="1"/>
</dbReference>
<name>A0A9P5HG40_9HYPO</name>
<proteinExistence type="predicted"/>
<dbReference type="InterPro" id="IPR013120">
    <property type="entry name" value="FAR_NAD-bd"/>
</dbReference>
<evidence type="ECO:0000256" key="2">
    <source>
        <dbReference type="ARBA" id="ARBA00022553"/>
    </source>
</evidence>
<evidence type="ECO:0000313" key="5">
    <source>
        <dbReference type="Proteomes" id="UP000722485"/>
    </source>
</evidence>
<organism evidence="4 5">
    <name type="scientific">Cylindrodendrum hubeiense</name>
    <dbReference type="NCBI Taxonomy" id="595255"/>
    <lineage>
        <taxon>Eukaryota</taxon>
        <taxon>Fungi</taxon>
        <taxon>Dikarya</taxon>
        <taxon>Ascomycota</taxon>
        <taxon>Pezizomycotina</taxon>
        <taxon>Sordariomycetes</taxon>
        <taxon>Hypocreomycetidae</taxon>
        <taxon>Hypocreales</taxon>
        <taxon>Nectriaceae</taxon>
        <taxon>Cylindrodendrum</taxon>
    </lineage>
</organism>
<accession>A0A9P5HG40</accession>
<evidence type="ECO:0000313" key="4">
    <source>
        <dbReference type="EMBL" id="KAF7552325.1"/>
    </source>
</evidence>
<dbReference type="AlphaFoldDB" id="A0A9P5HG40"/>
<evidence type="ECO:0000259" key="3">
    <source>
        <dbReference type="Pfam" id="PF07993"/>
    </source>
</evidence>